<dbReference type="EMBL" id="AMZH03004822">
    <property type="protein sequence ID" value="RRT68054.1"/>
    <property type="molecule type" value="Genomic_DNA"/>
</dbReference>
<evidence type="ECO:0000256" key="1">
    <source>
        <dbReference type="SAM" id="SignalP"/>
    </source>
</evidence>
<reference evidence="2 3" key="1">
    <citation type="journal article" date="2014" name="Agronomy (Basel)">
        <title>A Draft Genome Sequence for Ensete ventricosum, the Drought-Tolerant Tree Against Hunger.</title>
        <authorList>
            <person name="Harrison J."/>
            <person name="Moore K.A."/>
            <person name="Paszkiewicz K."/>
            <person name="Jones T."/>
            <person name="Grant M."/>
            <person name="Ambacheew D."/>
            <person name="Muzemil S."/>
            <person name="Studholme D.J."/>
        </authorList>
    </citation>
    <scope>NUCLEOTIDE SEQUENCE [LARGE SCALE GENOMIC DNA]</scope>
</reference>
<gene>
    <name evidence="2" type="ORF">B296_00038671</name>
</gene>
<feature type="signal peptide" evidence="1">
    <location>
        <begin position="1"/>
        <end position="22"/>
    </location>
</feature>
<dbReference type="AlphaFoldDB" id="A0A426ZVN9"/>
<feature type="chain" id="PRO_5019366337" evidence="1">
    <location>
        <begin position="23"/>
        <end position="123"/>
    </location>
</feature>
<dbReference type="Pfam" id="PF05514">
    <property type="entry name" value="HR_lesion"/>
    <property type="match status" value="1"/>
</dbReference>
<organism evidence="2 3">
    <name type="scientific">Ensete ventricosum</name>
    <name type="common">Abyssinian banana</name>
    <name type="synonym">Musa ensete</name>
    <dbReference type="NCBI Taxonomy" id="4639"/>
    <lineage>
        <taxon>Eukaryota</taxon>
        <taxon>Viridiplantae</taxon>
        <taxon>Streptophyta</taxon>
        <taxon>Embryophyta</taxon>
        <taxon>Tracheophyta</taxon>
        <taxon>Spermatophyta</taxon>
        <taxon>Magnoliopsida</taxon>
        <taxon>Liliopsida</taxon>
        <taxon>Zingiberales</taxon>
        <taxon>Musaceae</taxon>
        <taxon>Ensete</taxon>
    </lineage>
</organism>
<dbReference type="Proteomes" id="UP000287651">
    <property type="component" value="Unassembled WGS sequence"/>
</dbReference>
<keyword evidence="1" id="KW-0732">Signal</keyword>
<comment type="caution">
    <text evidence="2">The sequence shown here is derived from an EMBL/GenBank/DDBJ whole genome shotgun (WGS) entry which is preliminary data.</text>
</comment>
<evidence type="ECO:0000313" key="2">
    <source>
        <dbReference type="EMBL" id="RRT68054.1"/>
    </source>
</evidence>
<dbReference type="InterPro" id="IPR008637">
    <property type="entry name" value="HR_lesion"/>
</dbReference>
<evidence type="ECO:0000313" key="3">
    <source>
        <dbReference type="Proteomes" id="UP000287651"/>
    </source>
</evidence>
<accession>A0A426ZVN9</accession>
<protein>
    <submittedName>
        <fullName evidence="2">Uncharacterized protein</fullName>
    </submittedName>
</protein>
<sequence>MGFVSFAGRVFFASVFLLAAYQEISLDRATVELGGEGAVQGGVGSDRELTKGVDGNGDSIEFEGQGEAIVEGEWIRVLSAGEREESSFSPMRRCHRNLLQYSMVELLGVDERLVEDTKAQQSN</sequence>
<name>A0A426ZVN9_ENSVE</name>
<proteinExistence type="predicted"/>